<feature type="transmembrane region" description="Helical" evidence="8">
    <location>
        <begin position="396"/>
        <end position="416"/>
    </location>
</feature>
<evidence type="ECO:0000256" key="4">
    <source>
        <dbReference type="ARBA" id="ARBA00022597"/>
    </source>
</evidence>
<keyword evidence="3" id="KW-1003">Cell membrane</keyword>
<feature type="transmembrane region" description="Helical" evidence="8">
    <location>
        <begin position="104"/>
        <end position="126"/>
    </location>
</feature>
<feature type="transmembrane region" description="Helical" evidence="8">
    <location>
        <begin position="428"/>
        <end position="447"/>
    </location>
</feature>
<dbReference type="GO" id="GO:0022857">
    <property type="term" value="F:transmembrane transporter activity"/>
    <property type="evidence" value="ECO:0007669"/>
    <property type="project" value="InterPro"/>
</dbReference>
<feature type="transmembrane region" description="Helical" evidence="8">
    <location>
        <begin position="360"/>
        <end position="384"/>
    </location>
</feature>
<feature type="transmembrane region" description="Helical" evidence="8">
    <location>
        <begin position="268"/>
        <end position="290"/>
    </location>
</feature>
<dbReference type="Proteomes" id="UP000322000">
    <property type="component" value="Chromosome 5"/>
</dbReference>
<keyword evidence="7 8" id="KW-0472">Membrane</keyword>
<gene>
    <name evidence="11" type="primary">LOC113494102</name>
</gene>
<feature type="transmembrane region" description="Helical" evidence="8">
    <location>
        <begin position="138"/>
        <end position="156"/>
    </location>
</feature>
<dbReference type="AlphaFoldDB" id="A0A7E5VIN1"/>
<dbReference type="PROSITE" id="PS50850">
    <property type="entry name" value="MFS"/>
    <property type="match status" value="1"/>
</dbReference>
<feature type="transmembrane region" description="Helical" evidence="8">
    <location>
        <begin position="12"/>
        <end position="31"/>
    </location>
</feature>
<feature type="transmembrane region" description="Helical" evidence="8">
    <location>
        <begin position="162"/>
        <end position="183"/>
    </location>
</feature>
<dbReference type="KEGG" id="tnl:113494102"/>
<keyword evidence="6 8" id="KW-1133">Transmembrane helix</keyword>
<dbReference type="Pfam" id="PF00083">
    <property type="entry name" value="Sugar_tr"/>
    <property type="match status" value="1"/>
</dbReference>
<evidence type="ECO:0000256" key="6">
    <source>
        <dbReference type="ARBA" id="ARBA00022989"/>
    </source>
</evidence>
<sequence length="472" mass="51849">MGSILYQVFGTVIICTMGVNMGIVFTWPAFTINLFQSQNTTLNRPMTDLEISFFSGMSSIGALVATPTAGFLLDKLGRKNCSIFNSTGLALVWVILTFSRQVEWVLVAVLLSGISSSIFLVASVYISEICQDSIRGTMTATNMVAYGLGMLVSYLLGGTLDYASTIYVGLGVSVAGVLALLLLKESPIHLMSKGFEKEAMQSIAYYRRLDIDSKEILDEISNMKRALNPDLDGDTSPEEEKLKPDVKPAEKLSFWQFVRKSRSSRRAFVINLVVMLAAIFQGLIVIQMYAEPLFMEALPSASPSFCSVMLAVAMAVAGIVAAFLTDIAGRRPLMIYASLGTGISCMVLGTQLQFHWGPTWITAVFMYVYPVMYTCGAGTVPFVLIAELFLPEVKSIFSMVLIESIWVCNFVILFIFNPLLKTVGWGPVFYIFATLSFLSALYSFIFLPETKGLTVEAIQGLFAKKRKPRNSA</sequence>
<dbReference type="PANTHER" id="PTHR48021">
    <property type="match status" value="1"/>
</dbReference>
<evidence type="ECO:0000256" key="3">
    <source>
        <dbReference type="ARBA" id="ARBA00022475"/>
    </source>
</evidence>
<organism evidence="10 11">
    <name type="scientific">Trichoplusia ni</name>
    <name type="common">Cabbage looper</name>
    <dbReference type="NCBI Taxonomy" id="7111"/>
    <lineage>
        <taxon>Eukaryota</taxon>
        <taxon>Metazoa</taxon>
        <taxon>Ecdysozoa</taxon>
        <taxon>Arthropoda</taxon>
        <taxon>Hexapoda</taxon>
        <taxon>Insecta</taxon>
        <taxon>Pterygota</taxon>
        <taxon>Neoptera</taxon>
        <taxon>Endopterygota</taxon>
        <taxon>Lepidoptera</taxon>
        <taxon>Glossata</taxon>
        <taxon>Ditrysia</taxon>
        <taxon>Noctuoidea</taxon>
        <taxon>Noctuidae</taxon>
        <taxon>Plusiinae</taxon>
        <taxon>Trichoplusia</taxon>
    </lineage>
</organism>
<feature type="transmembrane region" description="Helical" evidence="8">
    <location>
        <begin position="302"/>
        <end position="324"/>
    </location>
</feature>
<dbReference type="InterPro" id="IPR020846">
    <property type="entry name" value="MFS_dom"/>
</dbReference>
<dbReference type="InterPro" id="IPR036259">
    <property type="entry name" value="MFS_trans_sf"/>
</dbReference>
<keyword evidence="10" id="KW-1185">Reference proteome</keyword>
<dbReference type="GO" id="GO:0005886">
    <property type="term" value="C:plasma membrane"/>
    <property type="evidence" value="ECO:0007669"/>
    <property type="project" value="UniProtKB-SubCell"/>
</dbReference>
<dbReference type="InterPro" id="IPR050549">
    <property type="entry name" value="MFS_Trehalose_Transporter"/>
</dbReference>
<dbReference type="RefSeq" id="XP_026728051.1">
    <property type="nucleotide sequence ID" value="XM_026872250.1"/>
</dbReference>
<feature type="transmembrane region" description="Helical" evidence="8">
    <location>
        <begin position="51"/>
        <end position="73"/>
    </location>
</feature>
<evidence type="ECO:0000256" key="7">
    <source>
        <dbReference type="ARBA" id="ARBA00023136"/>
    </source>
</evidence>
<evidence type="ECO:0000256" key="8">
    <source>
        <dbReference type="SAM" id="Phobius"/>
    </source>
</evidence>
<keyword evidence="5 8" id="KW-0812">Transmembrane</keyword>
<evidence type="ECO:0000313" key="11">
    <source>
        <dbReference type="RefSeq" id="XP_026728051.1"/>
    </source>
</evidence>
<dbReference type="InterPro" id="IPR005828">
    <property type="entry name" value="MFS_sugar_transport-like"/>
</dbReference>
<evidence type="ECO:0000256" key="5">
    <source>
        <dbReference type="ARBA" id="ARBA00022692"/>
    </source>
</evidence>
<feature type="transmembrane region" description="Helical" evidence="8">
    <location>
        <begin position="80"/>
        <end position="98"/>
    </location>
</feature>
<comment type="subcellular location">
    <subcellularLocation>
        <location evidence="1">Cell membrane</location>
        <topology evidence="1">Multi-pass membrane protein</topology>
    </subcellularLocation>
</comment>
<reference evidence="11" key="1">
    <citation type="submission" date="2025-08" db="UniProtKB">
        <authorList>
            <consortium name="RefSeq"/>
        </authorList>
    </citation>
    <scope>IDENTIFICATION</scope>
</reference>
<accession>A0A7E5VIN1</accession>
<dbReference type="GeneID" id="113494102"/>
<dbReference type="PROSITE" id="PS00216">
    <property type="entry name" value="SUGAR_TRANSPORT_1"/>
    <property type="match status" value="1"/>
</dbReference>
<protein>
    <submittedName>
        <fullName evidence="11">Sugar transporter ERD6-like 5 isoform X1</fullName>
    </submittedName>
</protein>
<dbReference type="SUPFAM" id="SSF103473">
    <property type="entry name" value="MFS general substrate transporter"/>
    <property type="match status" value="1"/>
</dbReference>
<keyword evidence="2" id="KW-0813">Transport</keyword>
<dbReference type="FunFam" id="1.20.1250.20:FF:000218">
    <property type="entry name" value="facilitated trehalose transporter Tret1"/>
    <property type="match status" value="1"/>
</dbReference>
<dbReference type="Gene3D" id="1.20.1250.20">
    <property type="entry name" value="MFS general substrate transporter like domains"/>
    <property type="match status" value="1"/>
</dbReference>
<feature type="domain" description="Major facilitator superfamily (MFS) profile" evidence="9">
    <location>
        <begin position="1"/>
        <end position="451"/>
    </location>
</feature>
<evidence type="ECO:0000256" key="2">
    <source>
        <dbReference type="ARBA" id="ARBA00022448"/>
    </source>
</evidence>
<keyword evidence="4" id="KW-0762">Sugar transport</keyword>
<feature type="transmembrane region" description="Helical" evidence="8">
    <location>
        <begin position="333"/>
        <end position="354"/>
    </location>
</feature>
<name>A0A7E5VIN1_TRINI</name>
<dbReference type="PANTHER" id="PTHR48021:SF1">
    <property type="entry name" value="GH07001P-RELATED"/>
    <property type="match status" value="1"/>
</dbReference>
<evidence type="ECO:0000256" key="1">
    <source>
        <dbReference type="ARBA" id="ARBA00004651"/>
    </source>
</evidence>
<proteinExistence type="predicted"/>
<evidence type="ECO:0000313" key="10">
    <source>
        <dbReference type="Proteomes" id="UP000322000"/>
    </source>
</evidence>
<dbReference type="OrthoDB" id="8120565at2759"/>
<dbReference type="InterPro" id="IPR005829">
    <property type="entry name" value="Sugar_transporter_CS"/>
</dbReference>
<evidence type="ECO:0000259" key="9">
    <source>
        <dbReference type="PROSITE" id="PS50850"/>
    </source>
</evidence>
<dbReference type="InParanoid" id="A0A7E5VIN1"/>